<dbReference type="RefSeq" id="WP_146451612.1">
    <property type="nucleotide sequence ID" value="NZ_SJPS01000004.1"/>
</dbReference>
<comment type="caution">
    <text evidence="1">The sequence shown here is derived from an EMBL/GenBank/DDBJ whole genome shotgun (WGS) entry which is preliminary data.</text>
</comment>
<evidence type="ECO:0000313" key="2">
    <source>
        <dbReference type="Proteomes" id="UP000318437"/>
    </source>
</evidence>
<dbReference type="EMBL" id="SJPS01000004">
    <property type="protein sequence ID" value="TWU26062.1"/>
    <property type="molecule type" value="Genomic_DNA"/>
</dbReference>
<dbReference type="Proteomes" id="UP000318437">
    <property type="component" value="Unassembled WGS sequence"/>
</dbReference>
<organism evidence="1 2">
    <name type="scientific">Bythopirellula polymerisocia</name>
    <dbReference type="NCBI Taxonomy" id="2528003"/>
    <lineage>
        <taxon>Bacteria</taxon>
        <taxon>Pseudomonadati</taxon>
        <taxon>Planctomycetota</taxon>
        <taxon>Planctomycetia</taxon>
        <taxon>Pirellulales</taxon>
        <taxon>Lacipirellulaceae</taxon>
        <taxon>Bythopirellula</taxon>
    </lineage>
</organism>
<dbReference type="AlphaFoldDB" id="A0A5C6CNP4"/>
<keyword evidence="2" id="KW-1185">Reference proteome</keyword>
<reference evidence="1 2" key="1">
    <citation type="submission" date="2019-02" db="EMBL/GenBank/DDBJ databases">
        <title>Deep-cultivation of Planctomycetes and their phenomic and genomic characterization uncovers novel biology.</title>
        <authorList>
            <person name="Wiegand S."/>
            <person name="Jogler M."/>
            <person name="Boedeker C."/>
            <person name="Pinto D."/>
            <person name="Vollmers J."/>
            <person name="Rivas-Marin E."/>
            <person name="Kohn T."/>
            <person name="Peeters S.H."/>
            <person name="Heuer A."/>
            <person name="Rast P."/>
            <person name="Oberbeckmann S."/>
            <person name="Bunk B."/>
            <person name="Jeske O."/>
            <person name="Meyerdierks A."/>
            <person name="Storesund J.E."/>
            <person name="Kallscheuer N."/>
            <person name="Luecker S."/>
            <person name="Lage O.M."/>
            <person name="Pohl T."/>
            <person name="Merkel B.J."/>
            <person name="Hornburger P."/>
            <person name="Mueller R.-W."/>
            <person name="Bruemmer F."/>
            <person name="Labrenz M."/>
            <person name="Spormann A.M."/>
            <person name="Op Den Camp H."/>
            <person name="Overmann J."/>
            <person name="Amann R."/>
            <person name="Jetten M.S.M."/>
            <person name="Mascher T."/>
            <person name="Medema M.H."/>
            <person name="Devos D.P."/>
            <person name="Kaster A.-K."/>
            <person name="Ovreas L."/>
            <person name="Rohde M."/>
            <person name="Galperin M.Y."/>
            <person name="Jogler C."/>
        </authorList>
    </citation>
    <scope>NUCLEOTIDE SEQUENCE [LARGE SCALE GENOMIC DNA]</scope>
    <source>
        <strain evidence="1 2">Pla144</strain>
    </source>
</reference>
<proteinExistence type="predicted"/>
<evidence type="ECO:0000313" key="1">
    <source>
        <dbReference type="EMBL" id="TWU26062.1"/>
    </source>
</evidence>
<protein>
    <submittedName>
        <fullName evidence="1">Uncharacterized protein</fullName>
    </submittedName>
</protein>
<name>A0A5C6CNP4_9BACT</name>
<sequence length="126" mass="14699">MFGLAGSLLAFSFSLTSTRHFERRHVVLDEANALGTTYMRADFLNEAAREAVQDILRECVEARLRLLEEGRDTTATVKNNARLRELLDQLWNQIATAFWKMHNRRDSTRWFRARMKQSTWLQHASG</sequence>
<accession>A0A5C6CNP4</accession>
<dbReference type="OrthoDB" id="272864at2"/>
<gene>
    <name evidence="1" type="ORF">Pla144_32790</name>
</gene>